<gene>
    <name evidence="1" type="ORF">DFH08DRAFT_855918</name>
</gene>
<dbReference type="EMBL" id="JARIHO010000011">
    <property type="protein sequence ID" value="KAJ7353094.1"/>
    <property type="molecule type" value="Genomic_DNA"/>
</dbReference>
<accession>A0AAD7A9S1</accession>
<dbReference type="Proteomes" id="UP001218218">
    <property type="component" value="Unassembled WGS sequence"/>
</dbReference>
<name>A0AAD7A9S1_9AGAR</name>
<reference evidence="1" key="1">
    <citation type="submission" date="2023-03" db="EMBL/GenBank/DDBJ databases">
        <title>Massive genome expansion in bonnet fungi (Mycena s.s.) driven by repeated elements and novel gene families across ecological guilds.</title>
        <authorList>
            <consortium name="Lawrence Berkeley National Laboratory"/>
            <person name="Harder C.B."/>
            <person name="Miyauchi S."/>
            <person name="Viragh M."/>
            <person name="Kuo A."/>
            <person name="Thoen E."/>
            <person name="Andreopoulos B."/>
            <person name="Lu D."/>
            <person name="Skrede I."/>
            <person name="Drula E."/>
            <person name="Henrissat B."/>
            <person name="Morin E."/>
            <person name="Kohler A."/>
            <person name="Barry K."/>
            <person name="LaButti K."/>
            <person name="Morin E."/>
            <person name="Salamov A."/>
            <person name="Lipzen A."/>
            <person name="Mereny Z."/>
            <person name="Hegedus B."/>
            <person name="Baldrian P."/>
            <person name="Stursova M."/>
            <person name="Weitz H."/>
            <person name="Taylor A."/>
            <person name="Grigoriev I.V."/>
            <person name="Nagy L.G."/>
            <person name="Martin F."/>
            <person name="Kauserud H."/>
        </authorList>
    </citation>
    <scope>NUCLEOTIDE SEQUENCE</scope>
    <source>
        <strain evidence="1">CBHHK002</strain>
    </source>
</reference>
<proteinExistence type="predicted"/>
<sequence>MSALDLQVPQGGPHPWEDELSNFVENLVICQLSEETTAQQLLALFDTPENLRIQGSEMFYYCACAELLSATRLYSEAGEHIALIAGLFGLLKAEGLKRDDPDDPDGTQTFMNVLVSPTVRQLADATAVPPGYKHNRGAFALEQDPEYVKSDSFQADLAEYARKHEGQLRFWSLVGRLDADGLLGSDAPGVGAMPLLFHQGPQLLRALEDPASRDVWETLWAAVLHCDEEMAYGQWGSHRLEWLAGFKDAARKIAGDARVSLLWRGRFAIMLEGLEKER</sequence>
<organism evidence="1 2">
    <name type="scientific">Mycena albidolilacea</name>
    <dbReference type="NCBI Taxonomy" id="1033008"/>
    <lineage>
        <taxon>Eukaryota</taxon>
        <taxon>Fungi</taxon>
        <taxon>Dikarya</taxon>
        <taxon>Basidiomycota</taxon>
        <taxon>Agaricomycotina</taxon>
        <taxon>Agaricomycetes</taxon>
        <taxon>Agaricomycetidae</taxon>
        <taxon>Agaricales</taxon>
        <taxon>Marasmiineae</taxon>
        <taxon>Mycenaceae</taxon>
        <taxon>Mycena</taxon>
    </lineage>
</organism>
<protein>
    <submittedName>
        <fullName evidence="1">Uncharacterized protein</fullName>
    </submittedName>
</protein>
<keyword evidence="2" id="KW-1185">Reference proteome</keyword>
<evidence type="ECO:0000313" key="1">
    <source>
        <dbReference type="EMBL" id="KAJ7353094.1"/>
    </source>
</evidence>
<dbReference type="AlphaFoldDB" id="A0AAD7A9S1"/>
<comment type="caution">
    <text evidence="1">The sequence shown here is derived from an EMBL/GenBank/DDBJ whole genome shotgun (WGS) entry which is preliminary data.</text>
</comment>
<evidence type="ECO:0000313" key="2">
    <source>
        <dbReference type="Proteomes" id="UP001218218"/>
    </source>
</evidence>